<organism evidence="3 4">
    <name type="scientific">Macrostomum lignano</name>
    <dbReference type="NCBI Taxonomy" id="282301"/>
    <lineage>
        <taxon>Eukaryota</taxon>
        <taxon>Metazoa</taxon>
        <taxon>Spiralia</taxon>
        <taxon>Lophotrochozoa</taxon>
        <taxon>Platyhelminthes</taxon>
        <taxon>Rhabditophora</taxon>
        <taxon>Macrostomorpha</taxon>
        <taxon>Macrostomida</taxon>
        <taxon>Macrostomidae</taxon>
        <taxon>Macrostomum</taxon>
    </lineage>
</organism>
<proteinExistence type="predicted"/>
<comment type="caution">
    <text evidence="3">The sequence shown here is derived from an EMBL/GenBank/DDBJ whole genome shotgun (WGS) entry which is preliminary data.</text>
</comment>
<name>A0A267F3Y9_9PLAT</name>
<sequence length="86" mass="9757">MATIMAKSNAIDSKFLLLASAIVLCCGAIPNQGPSEDSYSNYVEESVDFQAPAKRGPENMLMRKFICDYYRHHNWKPPAYLKCHQM</sequence>
<dbReference type="Proteomes" id="UP000215902">
    <property type="component" value="Unassembled WGS sequence"/>
</dbReference>
<gene>
    <name evidence="3" type="ORF">BOX15_Mlig018005g1</name>
    <name evidence="2" type="ORF">BOX15_Mlig018005g2</name>
</gene>
<protein>
    <recommendedName>
        <fullName evidence="5">Secreted protein</fullName>
    </recommendedName>
</protein>
<evidence type="ECO:0000313" key="4">
    <source>
        <dbReference type="Proteomes" id="UP000215902"/>
    </source>
</evidence>
<evidence type="ECO:0008006" key="5">
    <source>
        <dbReference type="Google" id="ProtNLM"/>
    </source>
</evidence>
<evidence type="ECO:0000256" key="1">
    <source>
        <dbReference type="SAM" id="SignalP"/>
    </source>
</evidence>
<keyword evidence="1" id="KW-0732">Signal</keyword>
<dbReference type="AlphaFoldDB" id="A0A267F3Y9"/>
<feature type="signal peptide" evidence="1">
    <location>
        <begin position="1"/>
        <end position="27"/>
    </location>
</feature>
<dbReference type="EMBL" id="NIVC01001454">
    <property type="protein sequence ID" value="PAA67796.1"/>
    <property type="molecule type" value="Genomic_DNA"/>
</dbReference>
<dbReference type="EMBL" id="NIVC01001453">
    <property type="protein sequence ID" value="PAA67799.1"/>
    <property type="molecule type" value="Genomic_DNA"/>
</dbReference>
<reference evidence="3 4" key="1">
    <citation type="submission" date="2017-06" db="EMBL/GenBank/DDBJ databases">
        <title>A platform for efficient transgenesis in Macrostomum lignano, a flatworm model organism for stem cell research.</title>
        <authorList>
            <person name="Berezikov E."/>
        </authorList>
    </citation>
    <scope>NUCLEOTIDE SEQUENCE [LARGE SCALE GENOMIC DNA]</scope>
    <source>
        <strain evidence="3">DV1</strain>
        <tissue evidence="3">Whole organism</tissue>
    </source>
</reference>
<evidence type="ECO:0000313" key="3">
    <source>
        <dbReference type="EMBL" id="PAA67799.1"/>
    </source>
</evidence>
<accession>A0A267F3Y9</accession>
<keyword evidence="4" id="KW-1185">Reference proteome</keyword>
<feature type="chain" id="PRO_5011916078" description="Secreted protein" evidence="1">
    <location>
        <begin position="28"/>
        <end position="86"/>
    </location>
</feature>
<evidence type="ECO:0000313" key="2">
    <source>
        <dbReference type="EMBL" id="PAA67796.1"/>
    </source>
</evidence>